<organism evidence="5 6">
    <name type="scientific">Caulobacter vibrioides OR37</name>
    <dbReference type="NCBI Taxonomy" id="1292034"/>
    <lineage>
        <taxon>Bacteria</taxon>
        <taxon>Pseudomonadati</taxon>
        <taxon>Pseudomonadota</taxon>
        <taxon>Alphaproteobacteria</taxon>
        <taxon>Caulobacterales</taxon>
        <taxon>Caulobacteraceae</taxon>
        <taxon>Caulobacter</taxon>
    </lineage>
</organism>
<dbReference type="PATRIC" id="fig|1292034.3.peg.2001"/>
<comment type="caution">
    <text evidence="5">The sequence shown here is derived from an EMBL/GenBank/DDBJ whole genome shotgun (WGS) entry which is preliminary data.</text>
</comment>
<dbReference type="RefSeq" id="WP_004618863.1">
    <property type="nucleotide sequence ID" value="NZ_APMP01000009.1"/>
</dbReference>
<dbReference type="Pfam" id="PF13377">
    <property type="entry name" value="Peripla_BP_3"/>
    <property type="match status" value="1"/>
</dbReference>
<dbReference type="OrthoDB" id="128688at2"/>
<dbReference type="PROSITE" id="PS00356">
    <property type="entry name" value="HTH_LACI_1"/>
    <property type="match status" value="1"/>
</dbReference>
<dbReference type="CDD" id="cd01392">
    <property type="entry name" value="HTH_LacI"/>
    <property type="match status" value="1"/>
</dbReference>
<evidence type="ECO:0000256" key="1">
    <source>
        <dbReference type="ARBA" id="ARBA00023015"/>
    </source>
</evidence>
<dbReference type="Gene3D" id="1.10.260.40">
    <property type="entry name" value="lambda repressor-like DNA-binding domains"/>
    <property type="match status" value="1"/>
</dbReference>
<dbReference type="EMBL" id="APMP01000009">
    <property type="protein sequence ID" value="ENZ82202.1"/>
    <property type="molecule type" value="Genomic_DNA"/>
</dbReference>
<evidence type="ECO:0000256" key="3">
    <source>
        <dbReference type="ARBA" id="ARBA00023163"/>
    </source>
</evidence>
<evidence type="ECO:0000259" key="4">
    <source>
        <dbReference type="PROSITE" id="PS50932"/>
    </source>
</evidence>
<dbReference type="Proteomes" id="UP000013063">
    <property type="component" value="Unassembled WGS sequence"/>
</dbReference>
<feature type="domain" description="HTH lacI-type" evidence="4">
    <location>
        <begin position="9"/>
        <end position="63"/>
    </location>
</feature>
<dbReference type="PROSITE" id="PS50932">
    <property type="entry name" value="HTH_LACI_2"/>
    <property type="match status" value="1"/>
</dbReference>
<dbReference type="AlphaFoldDB" id="R0EMC1"/>
<evidence type="ECO:0000256" key="2">
    <source>
        <dbReference type="ARBA" id="ARBA00023125"/>
    </source>
</evidence>
<keyword evidence="1" id="KW-0805">Transcription regulation</keyword>
<dbReference type="GO" id="GO:0000976">
    <property type="term" value="F:transcription cis-regulatory region binding"/>
    <property type="evidence" value="ECO:0007669"/>
    <property type="project" value="TreeGrafter"/>
</dbReference>
<dbReference type="InterPro" id="IPR000843">
    <property type="entry name" value="HTH_LacI"/>
</dbReference>
<dbReference type="Gene3D" id="3.40.50.2300">
    <property type="match status" value="2"/>
</dbReference>
<dbReference type="InterPro" id="IPR010982">
    <property type="entry name" value="Lambda_DNA-bd_dom_sf"/>
</dbReference>
<dbReference type="eggNOG" id="COG1609">
    <property type="taxonomic scope" value="Bacteria"/>
</dbReference>
<accession>R0EMC1</accession>
<dbReference type="PANTHER" id="PTHR30146:SF153">
    <property type="entry name" value="LACTOSE OPERON REPRESSOR"/>
    <property type="match status" value="1"/>
</dbReference>
<keyword evidence="3" id="KW-0804">Transcription</keyword>
<dbReference type="Pfam" id="PF00356">
    <property type="entry name" value="LacI"/>
    <property type="match status" value="1"/>
</dbReference>
<evidence type="ECO:0000313" key="5">
    <source>
        <dbReference type="EMBL" id="ENZ82202.1"/>
    </source>
</evidence>
<dbReference type="InterPro" id="IPR046335">
    <property type="entry name" value="LacI/GalR-like_sensor"/>
</dbReference>
<dbReference type="SUPFAM" id="SSF47413">
    <property type="entry name" value="lambda repressor-like DNA-binding domains"/>
    <property type="match status" value="1"/>
</dbReference>
<proteinExistence type="predicted"/>
<keyword evidence="2" id="KW-0238">DNA-binding</keyword>
<gene>
    <name evidence="5" type="ORF">OR37_02014</name>
</gene>
<dbReference type="CDD" id="cd01545">
    <property type="entry name" value="PBP1_SalR"/>
    <property type="match status" value="1"/>
</dbReference>
<dbReference type="PANTHER" id="PTHR30146">
    <property type="entry name" value="LACI-RELATED TRANSCRIPTIONAL REPRESSOR"/>
    <property type="match status" value="1"/>
</dbReference>
<keyword evidence="6" id="KW-1185">Reference proteome</keyword>
<dbReference type="SMART" id="SM00354">
    <property type="entry name" value="HTH_LACI"/>
    <property type="match status" value="1"/>
</dbReference>
<dbReference type="STRING" id="1292034.OR37_02014"/>
<sequence length="353" mass="38012">MDKSGDKGVSIKDIAREAGVSIATVSRVLNRGEGAGPEVRSRVLEIVERLGYRPNVSARALSGRRNYLIGVLFLRLGGYHYLGEVQLGATRACRRAGYHLLVEQIESADGMPSPEALAAFVRSAAFDGLILTPPLSDDSHLLAAIEDAAIPYVRLAPNSDEARSPYVWMDDQEAAREQTLALWDLGHRRIAYIDGPAGHRAAVRRKAGYLAAMAERGVSVPSAWIAQGDFFGMSGFNATEALLALEPAPTAIFAGNDEMAIGALAAAAKHRVAVPERLSVVGFDNAPGGETSWPPLTTVHQPIAEMAEAAVDMLIGGFGDRRFRARVQERKLDYRLVRRQSAARAPSDIHLAP</sequence>
<name>R0EMC1_CAUVI</name>
<reference evidence="5 6" key="1">
    <citation type="journal article" date="2013" name="Genome Announc.">
        <title>Draft Genome Sequence for Caulobacter sp. Strain OR37, a Bacterium Tolerant to Heavy Metals.</title>
        <authorList>
            <person name="Utturkar S.M."/>
            <person name="Bollmann A."/>
            <person name="Brzoska R.M."/>
            <person name="Klingeman D.M."/>
            <person name="Epstein S.E."/>
            <person name="Palumbo A.V."/>
            <person name="Brown S.D."/>
        </authorList>
    </citation>
    <scope>NUCLEOTIDE SEQUENCE [LARGE SCALE GENOMIC DNA]</scope>
    <source>
        <strain evidence="5 6">OR37</strain>
    </source>
</reference>
<dbReference type="InterPro" id="IPR028082">
    <property type="entry name" value="Peripla_BP_I"/>
</dbReference>
<evidence type="ECO:0000313" key="6">
    <source>
        <dbReference type="Proteomes" id="UP000013063"/>
    </source>
</evidence>
<dbReference type="PRINTS" id="PR00036">
    <property type="entry name" value="HTHLACI"/>
</dbReference>
<protein>
    <submittedName>
        <fullName evidence="5">Transcriptional regulator</fullName>
    </submittedName>
</protein>
<dbReference type="GO" id="GO:0003700">
    <property type="term" value="F:DNA-binding transcription factor activity"/>
    <property type="evidence" value="ECO:0007669"/>
    <property type="project" value="TreeGrafter"/>
</dbReference>
<dbReference type="SUPFAM" id="SSF53822">
    <property type="entry name" value="Periplasmic binding protein-like I"/>
    <property type="match status" value="1"/>
</dbReference>